<evidence type="ECO:0000313" key="2">
    <source>
        <dbReference type="Proteomes" id="UP000183832"/>
    </source>
</evidence>
<keyword evidence="2" id="KW-1185">Reference proteome</keyword>
<accession>A0A1J1IQ70</accession>
<proteinExistence type="predicted"/>
<evidence type="ECO:0000313" key="1">
    <source>
        <dbReference type="EMBL" id="CRL00649.1"/>
    </source>
</evidence>
<gene>
    <name evidence="1" type="ORF">CLUMA_CG013909</name>
</gene>
<reference evidence="1 2" key="1">
    <citation type="submission" date="2015-04" db="EMBL/GenBank/DDBJ databases">
        <authorList>
            <person name="Syromyatnikov M.Y."/>
            <person name="Popov V.N."/>
        </authorList>
    </citation>
    <scope>NUCLEOTIDE SEQUENCE [LARGE SCALE GENOMIC DNA]</scope>
</reference>
<protein>
    <submittedName>
        <fullName evidence="1">CLUMA_CG013909, isoform A</fullName>
    </submittedName>
</protein>
<dbReference type="EMBL" id="CVRI01000054">
    <property type="protein sequence ID" value="CRL00649.1"/>
    <property type="molecule type" value="Genomic_DNA"/>
</dbReference>
<sequence>MTRRGKEKDEIQKNVELYAKCSIPSRKAKTPISSIVTKRKSFFPKAFDGGKKLVFLQSHVKVERTLAASANLCAMCLFSIWD</sequence>
<dbReference type="Proteomes" id="UP000183832">
    <property type="component" value="Unassembled WGS sequence"/>
</dbReference>
<organism evidence="1 2">
    <name type="scientific">Clunio marinus</name>
    <dbReference type="NCBI Taxonomy" id="568069"/>
    <lineage>
        <taxon>Eukaryota</taxon>
        <taxon>Metazoa</taxon>
        <taxon>Ecdysozoa</taxon>
        <taxon>Arthropoda</taxon>
        <taxon>Hexapoda</taxon>
        <taxon>Insecta</taxon>
        <taxon>Pterygota</taxon>
        <taxon>Neoptera</taxon>
        <taxon>Endopterygota</taxon>
        <taxon>Diptera</taxon>
        <taxon>Nematocera</taxon>
        <taxon>Chironomoidea</taxon>
        <taxon>Chironomidae</taxon>
        <taxon>Clunio</taxon>
    </lineage>
</organism>
<dbReference type="AlphaFoldDB" id="A0A1J1IQ70"/>
<name>A0A1J1IQ70_9DIPT</name>